<evidence type="ECO:0000256" key="10">
    <source>
        <dbReference type="ARBA" id="ARBA00023268"/>
    </source>
</evidence>
<keyword evidence="10 11" id="KW-0511">Multifunctional enzyme</keyword>
<organism evidence="14 15">
    <name type="scientific">Eiseniibacteriota bacterium</name>
    <dbReference type="NCBI Taxonomy" id="2212470"/>
    <lineage>
        <taxon>Bacteria</taxon>
        <taxon>Candidatus Eiseniibacteriota</taxon>
    </lineage>
</organism>
<evidence type="ECO:0000259" key="12">
    <source>
        <dbReference type="Pfam" id="PF00763"/>
    </source>
</evidence>
<dbReference type="InterPro" id="IPR020867">
    <property type="entry name" value="THF_DH/CycHdrlase_CS"/>
</dbReference>
<keyword evidence="3 11" id="KW-0554">One-carbon metabolism</keyword>
<comment type="caution">
    <text evidence="14">The sequence shown here is derived from an EMBL/GenBank/DDBJ whole genome shotgun (WGS) entry which is preliminary data.</text>
</comment>
<dbReference type="NCBIfam" id="NF010783">
    <property type="entry name" value="PRK14186.1"/>
    <property type="match status" value="1"/>
</dbReference>
<evidence type="ECO:0000313" key="15">
    <source>
        <dbReference type="Proteomes" id="UP000777784"/>
    </source>
</evidence>
<dbReference type="EC" id="3.5.4.9" evidence="11"/>
<evidence type="ECO:0000256" key="8">
    <source>
        <dbReference type="ARBA" id="ARBA00023102"/>
    </source>
</evidence>
<dbReference type="GO" id="GO:0006164">
    <property type="term" value="P:purine nucleotide biosynthetic process"/>
    <property type="evidence" value="ECO:0007669"/>
    <property type="project" value="UniProtKB-KW"/>
</dbReference>
<feature type="domain" description="Tetrahydrofolate dehydrogenase/cyclohydrolase catalytic" evidence="12">
    <location>
        <begin position="3"/>
        <end position="117"/>
    </location>
</feature>
<dbReference type="PANTHER" id="PTHR48099">
    <property type="entry name" value="C-1-TETRAHYDROFOLATE SYNTHASE, CYTOPLASMIC-RELATED"/>
    <property type="match status" value="1"/>
</dbReference>
<evidence type="ECO:0000256" key="1">
    <source>
        <dbReference type="ARBA" id="ARBA00004777"/>
    </source>
</evidence>
<evidence type="ECO:0000256" key="5">
    <source>
        <dbReference type="ARBA" id="ARBA00022801"/>
    </source>
</evidence>
<protein>
    <recommendedName>
        <fullName evidence="11">Bifunctional protein FolD</fullName>
    </recommendedName>
    <domain>
        <recommendedName>
            <fullName evidence="11">Methylenetetrahydrofolate dehydrogenase</fullName>
            <ecNumber evidence="11">1.5.1.5</ecNumber>
        </recommendedName>
    </domain>
    <domain>
        <recommendedName>
            <fullName evidence="11">Methenyltetrahydrofolate cyclohydrolase</fullName>
            <ecNumber evidence="11">3.5.4.9</ecNumber>
        </recommendedName>
    </domain>
</protein>
<keyword evidence="7 11" id="KW-0560">Oxidoreductase</keyword>
<feature type="binding site" evidence="11">
    <location>
        <begin position="162"/>
        <end position="164"/>
    </location>
    <ligand>
        <name>NADP(+)</name>
        <dbReference type="ChEBI" id="CHEBI:58349"/>
    </ligand>
</feature>
<dbReference type="PRINTS" id="PR00085">
    <property type="entry name" value="THFDHDRGNASE"/>
</dbReference>
<keyword evidence="4 11" id="KW-0658">Purine biosynthesis</keyword>
<dbReference type="InterPro" id="IPR020630">
    <property type="entry name" value="THF_DH/CycHdrlase_cat_dom"/>
</dbReference>
<dbReference type="GO" id="GO:0000105">
    <property type="term" value="P:L-histidine biosynthetic process"/>
    <property type="evidence" value="ECO:0007669"/>
    <property type="project" value="UniProtKB-KW"/>
</dbReference>
<dbReference type="EC" id="1.5.1.5" evidence="11"/>
<accession>A0A948RSU6</accession>
<dbReference type="FunFam" id="3.40.50.10860:FF:000005">
    <property type="entry name" value="C-1-tetrahydrofolate synthase, cytoplasmic, putative"/>
    <property type="match status" value="1"/>
</dbReference>
<dbReference type="HAMAP" id="MF_01576">
    <property type="entry name" value="THF_DHG_CYH"/>
    <property type="match status" value="1"/>
</dbReference>
<dbReference type="PROSITE" id="PS00767">
    <property type="entry name" value="THF_DHG_CYH_2"/>
    <property type="match status" value="1"/>
</dbReference>
<dbReference type="InterPro" id="IPR036291">
    <property type="entry name" value="NAD(P)-bd_dom_sf"/>
</dbReference>
<proteinExistence type="inferred from homology"/>
<comment type="pathway">
    <text evidence="1 11">One-carbon metabolism; tetrahydrofolate interconversion.</text>
</comment>
<evidence type="ECO:0000256" key="7">
    <source>
        <dbReference type="ARBA" id="ARBA00023002"/>
    </source>
</evidence>
<evidence type="ECO:0000313" key="14">
    <source>
        <dbReference type="EMBL" id="MBU2690365.1"/>
    </source>
</evidence>
<comment type="subunit">
    <text evidence="2 11">Homodimer.</text>
</comment>
<evidence type="ECO:0000259" key="13">
    <source>
        <dbReference type="Pfam" id="PF02882"/>
    </source>
</evidence>
<keyword evidence="8 11" id="KW-0368">Histidine biosynthesis</keyword>
<keyword evidence="9 11" id="KW-0486">Methionine biosynthesis</keyword>
<evidence type="ECO:0000256" key="6">
    <source>
        <dbReference type="ARBA" id="ARBA00022857"/>
    </source>
</evidence>
<dbReference type="PANTHER" id="PTHR48099:SF5">
    <property type="entry name" value="C-1-TETRAHYDROFOLATE SYNTHASE, CYTOPLASMIC"/>
    <property type="match status" value="1"/>
</dbReference>
<comment type="function">
    <text evidence="11">Catalyzes the oxidation of 5,10-methylenetetrahydrofolate to 5,10-methenyltetrahydrofolate and then the hydrolysis of 5,10-methenyltetrahydrofolate to 10-formyltetrahydrofolate.</text>
</comment>
<keyword evidence="5 11" id="KW-0378">Hydrolase</keyword>
<dbReference type="Gene3D" id="3.40.50.720">
    <property type="entry name" value="NAD(P)-binding Rossmann-like Domain"/>
    <property type="match status" value="1"/>
</dbReference>
<dbReference type="Pfam" id="PF02882">
    <property type="entry name" value="THF_DHG_CYH_C"/>
    <property type="match status" value="1"/>
</dbReference>
<dbReference type="Pfam" id="PF00763">
    <property type="entry name" value="THF_DHG_CYH"/>
    <property type="match status" value="1"/>
</dbReference>
<dbReference type="GO" id="GO:0035999">
    <property type="term" value="P:tetrahydrofolate interconversion"/>
    <property type="evidence" value="ECO:0007669"/>
    <property type="project" value="UniProtKB-UniRule"/>
</dbReference>
<dbReference type="GO" id="GO:0005829">
    <property type="term" value="C:cytosol"/>
    <property type="evidence" value="ECO:0007669"/>
    <property type="project" value="TreeGrafter"/>
</dbReference>
<comment type="similarity">
    <text evidence="11">Belongs to the tetrahydrofolate dehydrogenase/cyclohydrolase family.</text>
</comment>
<dbReference type="GO" id="GO:0004477">
    <property type="term" value="F:methenyltetrahydrofolate cyclohydrolase activity"/>
    <property type="evidence" value="ECO:0007669"/>
    <property type="project" value="UniProtKB-UniRule"/>
</dbReference>
<comment type="catalytic activity">
    <reaction evidence="11">
        <text>(6R)-5,10-methenyltetrahydrofolate + H2O = (6R)-10-formyltetrahydrofolate + H(+)</text>
        <dbReference type="Rhea" id="RHEA:23700"/>
        <dbReference type="ChEBI" id="CHEBI:15377"/>
        <dbReference type="ChEBI" id="CHEBI:15378"/>
        <dbReference type="ChEBI" id="CHEBI:57455"/>
        <dbReference type="ChEBI" id="CHEBI:195366"/>
        <dbReference type="EC" id="3.5.4.9"/>
    </reaction>
</comment>
<dbReference type="AlphaFoldDB" id="A0A948RSU6"/>
<evidence type="ECO:0000256" key="9">
    <source>
        <dbReference type="ARBA" id="ARBA00023167"/>
    </source>
</evidence>
<dbReference type="Proteomes" id="UP000777784">
    <property type="component" value="Unassembled WGS sequence"/>
</dbReference>
<dbReference type="EMBL" id="JAHJDP010000028">
    <property type="protein sequence ID" value="MBU2690365.1"/>
    <property type="molecule type" value="Genomic_DNA"/>
</dbReference>
<name>A0A948RSU6_UNCEI</name>
<dbReference type="SUPFAM" id="SSF51735">
    <property type="entry name" value="NAD(P)-binding Rossmann-fold domains"/>
    <property type="match status" value="1"/>
</dbReference>
<dbReference type="InterPro" id="IPR000672">
    <property type="entry name" value="THF_DH/CycHdrlase"/>
</dbReference>
<comment type="catalytic activity">
    <reaction evidence="11">
        <text>(6R)-5,10-methylene-5,6,7,8-tetrahydrofolate + NADP(+) = (6R)-5,10-methenyltetrahydrofolate + NADPH</text>
        <dbReference type="Rhea" id="RHEA:22812"/>
        <dbReference type="ChEBI" id="CHEBI:15636"/>
        <dbReference type="ChEBI" id="CHEBI:57455"/>
        <dbReference type="ChEBI" id="CHEBI:57783"/>
        <dbReference type="ChEBI" id="CHEBI:58349"/>
        <dbReference type="EC" id="1.5.1.5"/>
    </reaction>
</comment>
<evidence type="ECO:0000256" key="3">
    <source>
        <dbReference type="ARBA" id="ARBA00022563"/>
    </source>
</evidence>
<evidence type="ECO:0000256" key="2">
    <source>
        <dbReference type="ARBA" id="ARBA00011738"/>
    </source>
</evidence>
<dbReference type="FunFam" id="3.40.50.720:FF:000006">
    <property type="entry name" value="Bifunctional protein FolD"/>
    <property type="match status" value="1"/>
</dbReference>
<dbReference type="CDD" id="cd01080">
    <property type="entry name" value="NAD_bind_m-THF_DH_Cyclohyd"/>
    <property type="match status" value="1"/>
</dbReference>
<dbReference type="InterPro" id="IPR046346">
    <property type="entry name" value="Aminoacid_DH-like_N_sf"/>
</dbReference>
<sequence length="305" mass="32623">MRLSGRKTSQKIRDRITREILKRPKGSPAPCLALIRVGEDEASKVYVRGKEKACAEVGLRSLVYVKSEDVEQKDLLDLLERLNKDTSVDGILVQLPLPPQLDATTLQESILPEKDADGLHPLNAGHLALGRPNLIPCTPLGILALLEDYNIPIAGRRVVIVGRSAIVGRPLAQLLSQKGTDATVTLAHSRTIDLPAVTREADILIAAAGRPQFVTGDMIKPGAVVIDVGMHRIEDPAGGKARLVGDVDPAGAKAVVSAFSPVPGGVGPMTIAFLLANTLWAAQRRRGWPGAIAPWAVGEYLRIDE</sequence>
<comment type="caution">
    <text evidence="11">Lacks conserved residue(s) required for the propagation of feature annotation.</text>
</comment>
<dbReference type="GO" id="GO:0004488">
    <property type="term" value="F:methylenetetrahydrofolate dehydrogenase (NADP+) activity"/>
    <property type="evidence" value="ECO:0007669"/>
    <property type="project" value="UniProtKB-UniRule"/>
</dbReference>
<dbReference type="SUPFAM" id="SSF53223">
    <property type="entry name" value="Aminoacid dehydrogenase-like, N-terminal domain"/>
    <property type="match status" value="1"/>
</dbReference>
<dbReference type="GO" id="GO:0009086">
    <property type="term" value="P:methionine biosynthetic process"/>
    <property type="evidence" value="ECO:0007669"/>
    <property type="project" value="UniProtKB-KW"/>
</dbReference>
<keyword evidence="6 11" id="KW-0521">NADP</keyword>
<feature type="domain" description="Tetrahydrofolate dehydrogenase/cyclohydrolase NAD(P)-binding" evidence="13">
    <location>
        <begin position="136"/>
        <end position="285"/>
    </location>
</feature>
<dbReference type="Gene3D" id="3.40.50.10860">
    <property type="entry name" value="Leucine Dehydrogenase, chain A, domain 1"/>
    <property type="match status" value="1"/>
</dbReference>
<dbReference type="PROSITE" id="PS00766">
    <property type="entry name" value="THF_DHG_CYH_1"/>
    <property type="match status" value="1"/>
</dbReference>
<keyword evidence="11" id="KW-0028">Amino-acid biosynthesis</keyword>
<reference evidence="14" key="1">
    <citation type="submission" date="2021-05" db="EMBL/GenBank/DDBJ databases">
        <title>Energy efficiency and biological interactions define the core microbiome of deep oligotrophic groundwater.</title>
        <authorList>
            <person name="Mehrshad M."/>
            <person name="Lopez-Fernandez M."/>
            <person name="Bell E."/>
            <person name="Bernier-Latmani R."/>
            <person name="Bertilsson S."/>
            <person name="Dopson M."/>
        </authorList>
    </citation>
    <scope>NUCLEOTIDE SEQUENCE</scope>
    <source>
        <strain evidence="14">Modern_marine.mb.64</strain>
    </source>
</reference>
<gene>
    <name evidence="11 14" type="primary">folD</name>
    <name evidence="14" type="ORF">KJ970_05500</name>
</gene>
<evidence type="ECO:0000256" key="4">
    <source>
        <dbReference type="ARBA" id="ARBA00022755"/>
    </source>
</evidence>
<dbReference type="InterPro" id="IPR020631">
    <property type="entry name" value="THF_DH/CycHdrlase_NAD-bd_dom"/>
</dbReference>
<evidence type="ECO:0000256" key="11">
    <source>
        <dbReference type="HAMAP-Rule" id="MF_01576"/>
    </source>
</evidence>